<dbReference type="STRING" id="937777.Deipe_1805"/>
<protein>
    <submittedName>
        <fullName evidence="1">Uncharacterized protein</fullName>
    </submittedName>
</protein>
<organism evidence="1 2">
    <name type="scientific">Deinococcus peraridilitoris (strain DSM 19664 / LMG 22246 / CIP 109416 / KR-200)</name>
    <dbReference type="NCBI Taxonomy" id="937777"/>
    <lineage>
        <taxon>Bacteria</taxon>
        <taxon>Thermotogati</taxon>
        <taxon>Deinococcota</taxon>
        <taxon>Deinococci</taxon>
        <taxon>Deinococcales</taxon>
        <taxon>Deinococcaceae</taxon>
        <taxon>Deinococcus</taxon>
    </lineage>
</organism>
<dbReference type="Proteomes" id="UP000010467">
    <property type="component" value="Chromosome"/>
</dbReference>
<name>L0A2B2_DEIPD</name>
<dbReference type="KEGG" id="dpd:Deipe_1805"/>
<dbReference type="AlphaFoldDB" id="L0A2B2"/>
<evidence type="ECO:0000313" key="2">
    <source>
        <dbReference type="Proteomes" id="UP000010467"/>
    </source>
</evidence>
<gene>
    <name evidence="1" type="ordered locus">Deipe_1805</name>
</gene>
<dbReference type="EMBL" id="CP003382">
    <property type="protein sequence ID" value="AFZ67322.1"/>
    <property type="molecule type" value="Genomic_DNA"/>
</dbReference>
<sequence>MSPELQFRFAQDRHQPLLRKAERQRKTCGAPNIRIVLPRLAFVLTAPRACTAC</sequence>
<keyword evidence="2" id="KW-1185">Reference proteome</keyword>
<evidence type="ECO:0000313" key="1">
    <source>
        <dbReference type="EMBL" id="AFZ67322.1"/>
    </source>
</evidence>
<accession>L0A2B2</accession>
<reference evidence="2" key="1">
    <citation type="submission" date="2012-03" db="EMBL/GenBank/DDBJ databases">
        <title>Complete sequence of chromosome of Deinococcus peraridilitoris DSM 19664.</title>
        <authorList>
            <person name="Lucas S."/>
            <person name="Copeland A."/>
            <person name="Lapidus A."/>
            <person name="Glavina del Rio T."/>
            <person name="Dalin E."/>
            <person name="Tice H."/>
            <person name="Bruce D."/>
            <person name="Goodwin L."/>
            <person name="Pitluck S."/>
            <person name="Peters L."/>
            <person name="Mikhailova N."/>
            <person name="Lu M."/>
            <person name="Kyrpides N."/>
            <person name="Mavromatis K."/>
            <person name="Ivanova N."/>
            <person name="Brettin T."/>
            <person name="Detter J.C."/>
            <person name="Han C."/>
            <person name="Larimer F."/>
            <person name="Land M."/>
            <person name="Hauser L."/>
            <person name="Markowitz V."/>
            <person name="Cheng J.-F."/>
            <person name="Hugenholtz P."/>
            <person name="Woyke T."/>
            <person name="Wu D."/>
            <person name="Pukall R."/>
            <person name="Steenblock K."/>
            <person name="Brambilla E."/>
            <person name="Klenk H.-P."/>
            <person name="Eisen J.A."/>
        </authorList>
    </citation>
    <scope>NUCLEOTIDE SEQUENCE [LARGE SCALE GENOMIC DNA]</scope>
    <source>
        <strain evidence="2">DSM 19664 / LMG 22246 / CIP 109416 / KR-200</strain>
    </source>
</reference>
<proteinExistence type="predicted"/>
<dbReference type="HOGENOM" id="CLU_3060807_0_0_0"/>